<keyword evidence="2" id="KW-1185">Reference proteome</keyword>
<dbReference type="EMBL" id="AYSA01000149">
    <property type="protein sequence ID" value="ESZ96159.1"/>
    <property type="molecule type" value="Genomic_DNA"/>
</dbReference>
<gene>
    <name evidence="1" type="ORF">SBOR_3434</name>
</gene>
<accession>W9CNC4</accession>
<dbReference type="OrthoDB" id="3494353at2759"/>
<name>W9CNC4_SCLBF</name>
<proteinExistence type="predicted"/>
<dbReference type="AlphaFoldDB" id="W9CNC4"/>
<comment type="caution">
    <text evidence="1">The sequence shown here is derived from an EMBL/GenBank/DDBJ whole genome shotgun (WGS) entry which is preliminary data.</text>
</comment>
<dbReference type="Proteomes" id="UP000019487">
    <property type="component" value="Unassembled WGS sequence"/>
</dbReference>
<protein>
    <submittedName>
        <fullName evidence="1">Uncharacterized protein</fullName>
    </submittedName>
</protein>
<sequence>MPIFLRQDKSVLTLNSGPVPCSVCSRGIAQQGWVCQCDDTTYYCSIQCKRTHSDLCMVWMTRAKPRPSTIHKFGLYFPADSPNMRLAWFPCLPVAPPLCVPYCHECIVCEGCHECRLYDNPAPHSAIGRGAGMPAHIIPRITDFDLIPGVSGPDHWTLATIFGLADGPELDR</sequence>
<dbReference type="HOGENOM" id="CLU_1556165_0_0_1"/>
<reference evidence="1 2" key="1">
    <citation type="journal article" date="2014" name="Genome Announc.">
        <title>Draft genome sequence of Sclerotinia borealis, a psychrophilic plant pathogenic fungus.</title>
        <authorList>
            <person name="Mardanov A.V."/>
            <person name="Beletsky A.V."/>
            <person name="Kadnikov V.V."/>
            <person name="Ignatov A.N."/>
            <person name="Ravin N.V."/>
        </authorList>
    </citation>
    <scope>NUCLEOTIDE SEQUENCE [LARGE SCALE GENOMIC DNA]</scope>
    <source>
        <strain evidence="2">F-4157</strain>
    </source>
</reference>
<evidence type="ECO:0000313" key="1">
    <source>
        <dbReference type="EMBL" id="ESZ96159.1"/>
    </source>
</evidence>
<organism evidence="1 2">
    <name type="scientific">Sclerotinia borealis (strain F-4128)</name>
    <dbReference type="NCBI Taxonomy" id="1432307"/>
    <lineage>
        <taxon>Eukaryota</taxon>
        <taxon>Fungi</taxon>
        <taxon>Dikarya</taxon>
        <taxon>Ascomycota</taxon>
        <taxon>Pezizomycotina</taxon>
        <taxon>Leotiomycetes</taxon>
        <taxon>Helotiales</taxon>
        <taxon>Sclerotiniaceae</taxon>
        <taxon>Sclerotinia</taxon>
    </lineage>
</organism>
<evidence type="ECO:0000313" key="2">
    <source>
        <dbReference type="Proteomes" id="UP000019487"/>
    </source>
</evidence>